<dbReference type="Gene3D" id="3.10.450.50">
    <property type="match status" value="1"/>
</dbReference>
<gene>
    <name evidence="5" type="primary">NTF2</name>
    <name evidence="5" type="ORF">BGW38_002632</name>
</gene>
<name>A0A9P6FSK2_9FUNG</name>
<dbReference type="EMBL" id="JAABOA010001939">
    <property type="protein sequence ID" value="KAF9580639.1"/>
    <property type="molecule type" value="Genomic_DNA"/>
</dbReference>
<keyword evidence="3" id="KW-0539">Nucleus</keyword>
<dbReference type="CDD" id="cd00780">
    <property type="entry name" value="NTF2"/>
    <property type="match status" value="1"/>
</dbReference>
<keyword evidence="3" id="KW-0813">Transport</keyword>
<dbReference type="AlphaFoldDB" id="A0A9P6FSK2"/>
<dbReference type="GO" id="GO:0005635">
    <property type="term" value="C:nuclear envelope"/>
    <property type="evidence" value="ECO:0007669"/>
    <property type="project" value="UniProtKB-ARBA"/>
</dbReference>
<comment type="function">
    <text evidence="3">Has a role in nuclear-cytoplasmic transport of proteins and mRNAs.</text>
</comment>
<dbReference type="GO" id="GO:0051028">
    <property type="term" value="P:mRNA transport"/>
    <property type="evidence" value="ECO:0007669"/>
    <property type="project" value="UniProtKB-UniRule"/>
</dbReference>
<evidence type="ECO:0000313" key="6">
    <source>
        <dbReference type="Proteomes" id="UP000780801"/>
    </source>
</evidence>
<dbReference type="Pfam" id="PF02136">
    <property type="entry name" value="NTF2"/>
    <property type="match status" value="1"/>
</dbReference>
<comment type="caution">
    <text evidence="5">The sequence shown here is derived from an EMBL/GenBank/DDBJ whole genome shotgun (WGS) entry which is preliminary data.</text>
</comment>
<evidence type="ECO:0000259" key="4">
    <source>
        <dbReference type="PROSITE" id="PS50177"/>
    </source>
</evidence>
<dbReference type="GO" id="GO:0005737">
    <property type="term" value="C:cytoplasm"/>
    <property type="evidence" value="ECO:0007669"/>
    <property type="project" value="UniProtKB-SubCell"/>
</dbReference>
<dbReference type="OrthoDB" id="6507044at2759"/>
<proteinExistence type="predicted"/>
<reference evidence="5" key="1">
    <citation type="journal article" date="2020" name="Fungal Divers.">
        <title>Resolving the Mortierellaceae phylogeny through synthesis of multi-gene phylogenetics and phylogenomics.</title>
        <authorList>
            <person name="Vandepol N."/>
            <person name="Liber J."/>
            <person name="Desiro A."/>
            <person name="Na H."/>
            <person name="Kennedy M."/>
            <person name="Barry K."/>
            <person name="Grigoriev I.V."/>
            <person name="Miller A.N."/>
            <person name="O'Donnell K."/>
            <person name="Stajich J.E."/>
            <person name="Bonito G."/>
        </authorList>
    </citation>
    <scope>NUCLEOTIDE SEQUENCE</scope>
    <source>
        <strain evidence="5">KOD1015</strain>
    </source>
</reference>
<evidence type="ECO:0000256" key="2">
    <source>
        <dbReference type="ARBA" id="ARBA00026247"/>
    </source>
</evidence>
<keyword evidence="3" id="KW-0653">Protein transport</keyword>
<evidence type="ECO:0000313" key="5">
    <source>
        <dbReference type="EMBL" id="KAF9580639.1"/>
    </source>
</evidence>
<dbReference type="InterPro" id="IPR032710">
    <property type="entry name" value="NTF2-like_dom_sf"/>
</dbReference>
<keyword evidence="6" id="KW-1185">Reference proteome</keyword>
<evidence type="ECO:0000256" key="3">
    <source>
        <dbReference type="RuleBase" id="RU369002"/>
    </source>
</evidence>
<dbReference type="SUPFAM" id="SSF54427">
    <property type="entry name" value="NTF2-like"/>
    <property type="match status" value="1"/>
</dbReference>
<dbReference type="InterPro" id="IPR045875">
    <property type="entry name" value="NTF2"/>
</dbReference>
<sequence>MSAREIAEQFVKFYYQTFDTNRAGLAHLYRDTSMMSFESAETMSAVAIVEKLVSLPFSKVEHKILSVDAQPVDANILILVSGQLLTDGESHPQFFSQSFLLKNDGNFYIAHDIFRLIYG</sequence>
<dbReference type="InterPro" id="IPR002075">
    <property type="entry name" value="NTF2_dom"/>
</dbReference>
<protein>
    <recommendedName>
        <fullName evidence="2">Nuclear transport factor 2</fullName>
    </recommendedName>
</protein>
<dbReference type="FunFam" id="3.10.450.50:FF:000005">
    <property type="entry name" value="Nuclear transport factor 2"/>
    <property type="match status" value="1"/>
</dbReference>
<dbReference type="InterPro" id="IPR018222">
    <property type="entry name" value="Nuclear_transport_factor_2_euk"/>
</dbReference>
<keyword evidence="1 3" id="KW-0963">Cytoplasm</keyword>
<comment type="subcellular location">
    <subcellularLocation>
        <location evidence="3">Cytoplasm</location>
    </subcellularLocation>
    <subcellularLocation>
        <location evidence="3">Nucleus</location>
    </subcellularLocation>
</comment>
<accession>A0A9P6FSK2</accession>
<dbReference type="PROSITE" id="PS50177">
    <property type="entry name" value="NTF2_DOMAIN"/>
    <property type="match status" value="1"/>
</dbReference>
<dbReference type="PANTHER" id="PTHR12612">
    <property type="entry name" value="NUCLEAR TRANSPORT FACTOR 2"/>
    <property type="match status" value="1"/>
</dbReference>
<dbReference type="Proteomes" id="UP000780801">
    <property type="component" value="Unassembled WGS sequence"/>
</dbReference>
<evidence type="ECO:0000256" key="1">
    <source>
        <dbReference type="ARBA" id="ARBA00022490"/>
    </source>
</evidence>
<dbReference type="GO" id="GO:0006606">
    <property type="term" value="P:protein import into nucleus"/>
    <property type="evidence" value="ECO:0007669"/>
    <property type="project" value="UniProtKB-ARBA"/>
</dbReference>
<organism evidence="5 6">
    <name type="scientific">Lunasporangiospora selenospora</name>
    <dbReference type="NCBI Taxonomy" id="979761"/>
    <lineage>
        <taxon>Eukaryota</taxon>
        <taxon>Fungi</taxon>
        <taxon>Fungi incertae sedis</taxon>
        <taxon>Mucoromycota</taxon>
        <taxon>Mortierellomycotina</taxon>
        <taxon>Mortierellomycetes</taxon>
        <taxon>Mortierellales</taxon>
        <taxon>Mortierellaceae</taxon>
        <taxon>Lunasporangiospora</taxon>
    </lineage>
</organism>
<feature type="domain" description="NTF2" evidence="4">
    <location>
        <begin position="6"/>
        <end position="116"/>
    </location>
</feature>